<evidence type="ECO:0000256" key="1">
    <source>
        <dbReference type="ARBA" id="ARBA00022729"/>
    </source>
</evidence>
<dbReference type="InterPro" id="IPR013517">
    <property type="entry name" value="FG-GAP"/>
</dbReference>
<accession>A0ABV3LTH4</accession>
<dbReference type="Gene3D" id="2.130.10.130">
    <property type="entry name" value="Integrin alpha, N-terminal"/>
    <property type="match status" value="3"/>
</dbReference>
<dbReference type="SUPFAM" id="SSF69318">
    <property type="entry name" value="Integrin alpha N-terminal domain"/>
    <property type="match status" value="1"/>
</dbReference>
<feature type="signal peptide" evidence="5">
    <location>
        <begin position="1"/>
        <end position="27"/>
    </location>
</feature>
<keyword evidence="4" id="KW-0325">Glycoprotein</keyword>
<dbReference type="PANTHER" id="PTHR23221:SF7">
    <property type="entry name" value="PHOSPHATIDYLINOSITOL-GLYCAN-SPECIFIC PHOSPHOLIPASE D"/>
    <property type="match status" value="1"/>
</dbReference>
<feature type="chain" id="PRO_5045296105" evidence="5">
    <location>
        <begin position="28"/>
        <end position="478"/>
    </location>
</feature>
<gene>
    <name evidence="6" type="ORF">AB0887_12385</name>
</gene>
<evidence type="ECO:0000256" key="5">
    <source>
        <dbReference type="SAM" id="SignalP"/>
    </source>
</evidence>
<dbReference type="RefSeq" id="WP_359777815.1">
    <property type="nucleotide sequence ID" value="NZ_JBEYRR010000004.1"/>
</dbReference>
<dbReference type="SMART" id="SM00191">
    <property type="entry name" value="Int_alpha"/>
    <property type="match status" value="5"/>
</dbReference>
<comment type="caution">
    <text evidence="6">The sequence shown here is derived from an EMBL/GenBank/DDBJ whole genome shotgun (WGS) entry which is preliminary data.</text>
</comment>
<evidence type="ECO:0000256" key="3">
    <source>
        <dbReference type="ARBA" id="ARBA00022801"/>
    </source>
</evidence>
<evidence type="ECO:0000256" key="4">
    <source>
        <dbReference type="ARBA" id="ARBA00023180"/>
    </source>
</evidence>
<sequence length="478" mass="48497">MRIRTFLLAASLTTTGLLALPATTASAAPARHADDFNGDGYRDLAVGMPEKTIGGKKGAGAVLVTFGSASGLTEKRVYVTQNSSGVPGTAETDDSFGASLSSGDLDGDGYADLLVTSEGESVGELSLRGGVTVLWGGPTPLRSGADLADPGSYDQQFFGFDTAVGDFVGDASPDVVVSDASGLWLFQGGFDRAFLTKPTRLNPRGANNDVGHGHLAVGDFTGGGKDELAVTVPGTTVVYGVGADSSGDPSEFRDRAALAGGTTSAAGDLDGDGRDDLAVGLPNPDLYDNGLTDPSRAAGYVMVYRGTRGAEATGGLSRTRRTYHQGTAGVPGDNEATDQFGASLSIADITGDGRAELAVGVSYESLDGHFRTGDVLVLRGSANGPTTAAAKRFSQSTAGVPGAAQFNDEFGAQLRLADFNRDGKADLAVTAPGKDRMSGAVWQLRGTASGPSASGSKVFRAADYGLAAGSRLGKSLLA</sequence>
<name>A0ABV3LTH4_9ACTN</name>
<keyword evidence="2" id="KW-0677">Repeat</keyword>
<dbReference type="PROSITE" id="PS51470">
    <property type="entry name" value="FG_GAP"/>
    <property type="match status" value="3"/>
</dbReference>
<keyword evidence="7" id="KW-1185">Reference proteome</keyword>
<dbReference type="InterPro" id="IPR000413">
    <property type="entry name" value="Integrin_alpha"/>
</dbReference>
<dbReference type="Pfam" id="PF01839">
    <property type="entry name" value="FG-GAP"/>
    <property type="match status" value="5"/>
</dbReference>
<dbReference type="PANTHER" id="PTHR23221">
    <property type="entry name" value="GLYCOSYLPHOSPHATIDYLINOSITOL PHOSPHOLIPASE D"/>
    <property type="match status" value="1"/>
</dbReference>
<dbReference type="InterPro" id="IPR028994">
    <property type="entry name" value="Integrin_alpha_N"/>
</dbReference>
<dbReference type="Proteomes" id="UP001553843">
    <property type="component" value="Unassembled WGS sequence"/>
</dbReference>
<dbReference type="PRINTS" id="PR01185">
    <property type="entry name" value="INTEGRINA"/>
</dbReference>
<dbReference type="EMBL" id="JBEYRS010000004">
    <property type="protein sequence ID" value="MEW2362737.1"/>
    <property type="molecule type" value="Genomic_DNA"/>
</dbReference>
<evidence type="ECO:0000256" key="2">
    <source>
        <dbReference type="ARBA" id="ARBA00022737"/>
    </source>
</evidence>
<keyword evidence="1 5" id="KW-0732">Signal</keyword>
<evidence type="ECO:0000313" key="7">
    <source>
        <dbReference type="Proteomes" id="UP001553843"/>
    </source>
</evidence>
<dbReference type="InterPro" id="IPR013519">
    <property type="entry name" value="Int_alpha_beta-p"/>
</dbReference>
<evidence type="ECO:0000313" key="6">
    <source>
        <dbReference type="EMBL" id="MEW2362737.1"/>
    </source>
</evidence>
<organism evidence="6 7">
    <name type="scientific">Streptomyces huasconensis</name>
    <dbReference type="NCBI Taxonomy" id="1854574"/>
    <lineage>
        <taxon>Bacteria</taxon>
        <taxon>Bacillati</taxon>
        <taxon>Actinomycetota</taxon>
        <taxon>Actinomycetes</taxon>
        <taxon>Kitasatosporales</taxon>
        <taxon>Streptomycetaceae</taxon>
        <taxon>Streptomyces</taxon>
    </lineage>
</organism>
<protein>
    <submittedName>
        <fullName evidence="6">Integrin-like protein</fullName>
    </submittedName>
</protein>
<keyword evidence="3" id="KW-0378">Hydrolase</keyword>
<reference evidence="6 7" key="1">
    <citation type="submission" date="2024-06" db="EMBL/GenBank/DDBJ databases">
        <title>The Natural Products Discovery Center: Release of the First 8490 Sequenced Strains for Exploring Actinobacteria Biosynthetic Diversity.</title>
        <authorList>
            <person name="Kalkreuter E."/>
            <person name="Kautsar S.A."/>
            <person name="Yang D."/>
            <person name="Bader C.D."/>
            <person name="Teijaro C.N."/>
            <person name="Fluegel L."/>
            <person name="Davis C.M."/>
            <person name="Simpson J.R."/>
            <person name="Lauterbach L."/>
            <person name="Steele A.D."/>
            <person name="Gui C."/>
            <person name="Meng S."/>
            <person name="Li G."/>
            <person name="Viehrig K."/>
            <person name="Ye F."/>
            <person name="Su P."/>
            <person name="Kiefer A.F."/>
            <person name="Nichols A."/>
            <person name="Cepeda A.J."/>
            <person name="Yan W."/>
            <person name="Fan B."/>
            <person name="Jiang Y."/>
            <person name="Adhikari A."/>
            <person name="Zheng C.-J."/>
            <person name="Schuster L."/>
            <person name="Cowan T.M."/>
            <person name="Smanski M.J."/>
            <person name="Chevrette M.G."/>
            <person name="De Carvalho L.P.S."/>
            <person name="Shen B."/>
        </authorList>
    </citation>
    <scope>NUCLEOTIDE SEQUENCE [LARGE SCALE GENOMIC DNA]</scope>
    <source>
        <strain evidence="6 7">NPDC047833</strain>
    </source>
</reference>
<proteinExistence type="predicted"/>